<dbReference type="PANTHER" id="PTHR31836:SF28">
    <property type="entry name" value="SRCR DOMAIN-CONTAINING PROTEIN-RELATED"/>
    <property type="match status" value="1"/>
</dbReference>
<dbReference type="Gene3D" id="2.40.40.10">
    <property type="entry name" value="RlpA-like domain"/>
    <property type="match status" value="1"/>
</dbReference>
<dbReference type="CDD" id="cd22191">
    <property type="entry name" value="DPBB_RlpA_EXP_N-like"/>
    <property type="match status" value="1"/>
</dbReference>
<sequence>MRLQSISSLSILSAIVSLAVSAAPFEFNVAARNADLGKRTFSNARLTWYDPSVGITACGGTFSNNDHVVALNSQQFGSGFPGPNCGKNIRITVGGKSATAQVVDNCPGCPFAGLDLTEGLFSVFADLSVGVLTGSWDFI</sequence>
<gene>
    <name evidence="3" type="ORF">A7U60_g2007</name>
</gene>
<feature type="chain" id="PRO_5040457032" description="Expansin-like protein" evidence="2">
    <location>
        <begin position="22"/>
        <end position="139"/>
    </location>
</feature>
<protein>
    <recommendedName>
        <fullName evidence="5">Expansin-like protein</fullName>
    </recommendedName>
</protein>
<evidence type="ECO:0008006" key="5">
    <source>
        <dbReference type="Google" id="ProtNLM"/>
    </source>
</evidence>
<dbReference type="PANTHER" id="PTHR31836">
    <property type="match status" value="1"/>
</dbReference>
<dbReference type="EMBL" id="LNZH02000118">
    <property type="protein sequence ID" value="OCB90763.1"/>
    <property type="molecule type" value="Genomic_DNA"/>
</dbReference>
<name>A0A9Q5I315_SANBA</name>
<dbReference type="Proteomes" id="UP000757232">
    <property type="component" value="Unassembled WGS sequence"/>
</dbReference>
<organism evidence="3 4">
    <name type="scientific">Sanghuangporus baumii</name>
    <name type="common">Phellinus baumii</name>
    <dbReference type="NCBI Taxonomy" id="108892"/>
    <lineage>
        <taxon>Eukaryota</taxon>
        <taxon>Fungi</taxon>
        <taxon>Dikarya</taxon>
        <taxon>Basidiomycota</taxon>
        <taxon>Agaricomycotina</taxon>
        <taxon>Agaricomycetes</taxon>
        <taxon>Hymenochaetales</taxon>
        <taxon>Hymenochaetaceae</taxon>
        <taxon>Sanghuangporus</taxon>
    </lineage>
</organism>
<dbReference type="InterPro" id="IPR051477">
    <property type="entry name" value="Expansin_CellWall"/>
</dbReference>
<dbReference type="SUPFAM" id="SSF50685">
    <property type="entry name" value="Barwin-like endoglucanases"/>
    <property type="match status" value="1"/>
</dbReference>
<proteinExistence type="predicted"/>
<reference evidence="3" key="1">
    <citation type="submission" date="2016-06" db="EMBL/GenBank/DDBJ databases">
        <title>Draft Genome sequence of the fungus Inonotus baumii.</title>
        <authorList>
            <person name="Zhu H."/>
            <person name="Lin W."/>
        </authorList>
    </citation>
    <scope>NUCLEOTIDE SEQUENCE</scope>
    <source>
        <strain evidence="3">821</strain>
    </source>
</reference>
<accession>A0A9Q5I315</accession>
<dbReference type="OrthoDB" id="623670at2759"/>
<feature type="signal peptide" evidence="2">
    <location>
        <begin position="1"/>
        <end position="21"/>
    </location>
</feature>
<comment type="caution">
    <text evidence="3">The sequence shown here is derived from an EMBL/GenBank/DDBJ whole genome shotgun (WGS) entry which is preliminary data.</text>
</comment>
<evidence type="ECO:0000256" key="1">
    <source>
        <dbReference type="ARBA" id="ARBA00022729"/>
    </source>
</evidence>
<keyword evidence="1 2" id="KW-0732">Signal</keyword>
<dbReference type="AlphaFoldDB" id="A0A9Q5I315"/>
<dbReference type="InterPro" id="IPR036908">
    <property type="entry name" value="RlpA-like_sf"/>
</dbReference>
<evidence type="ECO:0000313" key="4">
    <source>
        <dbReference type="Proteomes" id="UP000757232"/>
    </source>
</evidence>
<keyword evidence="4" id="KW-1185">Reference proteome</keyword>
<evidence type="ECO:0000256" key="2">
    <source>
        <dbReference type="SAM" id="SignalP"/>
    </source>
</evidence>
<evidence type="ECO:0000313" key="3">
    <source>
        <dbReference type="EMBL" id="OCB90763.1"/>
    </source>
</evidence>